<evidence type="ECO:0000313" key="2">
    <source>
        <dbReference type="Proteomes" id="UP000265520"/>
    </source>
</evidence>
<accession>A0A392TI18</accession>
<dbReference type="Proteomes" id="UP000265520">
    <property type="component" value="Unassembled WGS sequence"/>
</dbReference>
<protein>
    <submittedName>
        <fullName evidence="1">Uncharacterized protein</fullName>
    </submittedName>
</protein>
<dbReference type="AlphaFoldDB" id="A0A392TI18"/>
<evidence type="ECO:0000313" key="1">
    <source>
        <dbReference type="EMBL" id="MCI60592.1"/>
    </source>
</evidence>
<keyword evidence="2" id="KW-1185">Reference proteome</keyword>
<proteinExistence type="predicted"/>
<sequence length="40" mass="4275">MGQLTDELCRDKHQTGQLTGELAGDILGNESKCPAPMGMQ</sequence>
<comment type="caution">
    <text evidence="1">The sequence shown here is derived from an EMBL/GenBank/DDBJ whole genome shotgun (WGS) entry which is preliminary data.</text>
</comment>
<name>A0A392TI18_9FABA</name>
<reference evidence="1 2" key="1">
    <citation type="journal article" date="2018" name="Front. Plant Sci.">
        <title>Red Clover (Trifolium pratense) and Zigzag Clover (T. medium) - A Picture of Genomic Similarities and Differences.</title>
        <authorList>
            <person name="Dluhosova J."/>
            <person name="Istvanek J."/>
            <person name="Nedelnik J."/>
            <person name="Repkova J."/>
        </authorList>
    </citation>
    <scope>NUCLEOTIDE SEQUENCE [LARGE SCALE GENOMIC DNA]</scope>
    <source>
        <strain evidence="2">cv. 10/8</strain>
        <tissue evidence="1">Leaf</tissue>
    </source>
</reference>
<feature type="non-terminal residue" evidence="1">
    <location>
        <position position="40"/>
    </location>
</feature>
<dbReference type="EMBL" id="LXQA010584352">
    <property type="protein sequence ID" value="MCI60592.1"/>
    <property type="molecule type" value="Genomic_DNA"/>
</dbReference>
<organism evidence="1 2">
    <name type="scientific">Trifolium medium</name>
    <dbReference type="NCBI Taxonomy" id="97028"/>
    <lineage>
        <taxon>Eukaryota</taxon>
        <taxon>Viridiplantae</taxon>
        <taxon>Streptophyta</taxon>
        <taxon>Embryophyta</taxon>
        <taxon>Tracheophyta</taxon>
        <taxon>Spermatophyta</taxon>
        <taxon>Magnoliopsida</taxon>
        <taxon>eudicotyledons</taxon>
        <taxon>Gunneridae</taxon>
        <taxon>Pentapetalae</taxon>
        <taxon>rosids</taxon>
        <taxon>fabids</taxon>
        <taxon>Fabales</taxon>
        <taxon>Fabaceae</taxon>
        <taxon>Papilionoideae</taxon>
        <taxon>50 kb inversion clade</taxon>
        <taxon>NPAAA clade</taxon>
        <taxon>Hologalegina</taxon>
        <taxon>IRL clade</taxon>
        <taxon>Trifolieae</taxon>
        <taxon>Trifolium</taxon>
    </lineage>
</organism>